<feature type="domain" description="Squalene cyclase N-terminal" evidence="4">
    <location>
        <begin position="85"/>
        <end position="286"/>
    </location>
</feature>
<reference evidence="5" key="1">
    <citation type="journal article" date="2021" name="Nat. Commun.">
        <title>Genetic determinants of endophytism in the Arabidopsis root mycobiome.</title>
        <authorList>
            <person name="Mesny F."/>
            <person name="Miyauchi S."/>
            <person name="Thiergart T."/>
            <person name="Pickel B."/>
            <person name="Atanasova L."/>
            <person name="Karlsson M."/>
            <person name="Huettel B."/>
            <person name="Barry K.W."/>
            <person name="Haridas S."/>
            <person name="Chen C."/>
            <person name="Bauer D."/>
            <person name="Andreopoulos W."/>
            <person name="Pangilinan J."/>
            <person name="LaButti K."/>
            <person name="Riley R."/>
            <person name="Lipzen A."/>
            <person name="Clum A."/>
            <person name="Drula E."/>
            <person name="Henrissat B."/>
            <person name="Kohler A."/>
            <person name="Grigoriev I.V."/>
            <person name="Martin F.M."/>
            <person name="Hacquard S."/>
        </authorList>
    </citation>
    <scope>NUCLEOTIDE SEQUENCE</scope>
    <source>
        <strain evidence="5">MPI-CAGE-CH-0235</strain>
    </source>
</reference>
<evidence type="ECO:0000313" key="6">
    <source>
        <dbReference type="Proteomes" id="UP000813444"/>
    </source>
</evidence>
<dbReference type="EMBL" id="JAGPNK010000014">
    <property type="protein sequence ID" value="KAH7308976.1"/>
    <property type="molecule type" value="Genomic_DNA"/>
</dbReference>
<accession>A0A8K0SID8</accession>
<name>A0A8K0SID8_9HYPO</name>
<comment type="similarity">
    <text evidence="2">Belongs to the terpene cyclase/mutase family.</text>
</comment>
<comment type="caution">
    <text evidence="5">The sequence shown here is derived from an EMBL/GenBank/DDBJ whole genome shotgun (WGS) entry which is preliminary data.</text>
</comment>
<dbReference type="PANTHER" id="PTHR11764">
    <property type="entry name" value="TERPENE CYCLASE/MUTASE FAMILY MEMBER"/>
    <property type="match status" value="1"/>
</dbReference>
<protein>
    <recommendedName>
        <fullName evidence="2">Terpene cyclase/mutase family member</fullName>
        <ecNumber evidence="2">5.4.99.-</ecNumber>
    </recommendedName>
</protein>
<keyword evidence="1" id="KW-0677">Repeat</keyword>
<dbReference type="GO" id="GO:0016104">
    <property type="term" value="P:triterpenoid biosynthetic process"/>
    <property type="evidence" value="ECO:0007669"/>
    <property type="project" value="InterPro"/>
</dbReference>
<dbReference type="InterPro" id="IPR032697">
    <property type="entry name" value="SQ_cyclase_N"/>
</dbReference>
<dbReference type="Pfam" id="PF13243">
    <property type="entry name" value="SQHop_cyclase_C"/>
    <property type="match status" value="1"/>
</dbReference>
<dbReference type="PANTHER" id="PTHR11764:SF76">
    <property type="entry name" value="TERPENE CYCLASE_MUTASE FAMILY MEMBER"/>
    <property type="match status" value="1"/>
</dbReference>
<proteinExistence type="inferred from homology"/>
<evidence type="ECO:0000259" key="4">
    <source>
        <dbReference type="Pfam" id="PF13249"/>
    </source>
</evidence>
<dbReference type="Proteomes" id="UP000813444">
    <property type="component" value="Unassembled WGS sequence"/>
</dbReference>
<evidence type="ECO:0000313" key="5">
    <source>
        <dbReference type="EMBL" id="KAH7308976.1"/>
    </source>
</evidence>
<dbReference type="GO" id="GO:0000250">
    <property type="term" value="F:lanosterol synthase activity"/>
    <property type="evidence" value="ECO:0007669"/>
    <property type="project" value="TreeGrafter"/>
</dbReference>
<sequence length="747" mass="84768">MVDHVKEWAAFSAHGHTSRDENGDEKTDYTRWRILDDEGRQEWRYLETDDELEKWPQHVYDKHYLGLDTGLPDFPKIQTPLEAAQAASSFLSQLQLPSGSWGSESAGPLMLLPCAIIGLYVTNSPIPPAYAVEIKRYLFSRQRSEDGGWGWHVEGESSAVGTVLNYTVVRLLGASPDDPRLVRARALLHSYGGATHAPGIAKFWLSALGVMKWECVNPFLPEFWLAPESDPTHPSKWYIQTRTNLASLSYVWSKKFVYAGDAVTRQLRSELYTQQPYESIDFAAHRTSLAEVDNIWPKWWFVRMMNWVTVNLYIPYIRGGDTVAKAEQKAWEMLEYEDKNSEYIGLSVISNAANLIACMIHDGEDSEGVRMHRKVLLRHFWMTADGMACNVSDGTQSWDTALAVQALAAAGAVEQTVHQPTLARAHAFLEDHQLRENVPDQDKCYRQHRKGGWPWSTRHQGYVISECAAEALKAVLDLQEVYRLNLDISSSERSTKIPTERLQDCVDCLLRLQNDTGGFGIWDKRKGSHKLSWLEMGEFAGKSMVTLDFVECTAEAISAITCFSKFHPEYRPNEVKDARERGIAFIKQSQHSSGGWYAQWGICFSYGGMFALEALALAGETYSNSDSSRRGCDFLVSKQKEDGGWGESFLSLRENDWIQHEKSQVIQTAWACLGLIHAKYPNKETIKRGIQLIMSRQQSKGQWLQEQPEGGIEYGVMTFANYKLFWPLRALGEYVRIHGNEELRDGD</sequence>
<dbReference type="EC" id="5.4.99.-" evidence="2"/>
<dbReference type="NCBIfam" id="TIGR01787">
    <property type="entry name" value="squalene_cyclas"/>
    <property type="match status" value="1"/>
</dbReference>
<dbReference type="Gene3D" id="6.20.120.20">
    <property type="match status" value="1"/>
</dbReference>
<dbReference type="Gene3D" id="1.50.10.20">
    <property type="match status" value="2"/>
</dbReference>
<dbReference type="InterPro" id="IPR032696">
    <property type="entry name" value="SQ_cyclase_C"/>
</dbReference>
<evidence type="ECO:0000259" key="3">
    <source>
        <dbReference type="Pfam" id="PF13243"/>
    </source>
</evidence>
<gene>
    <name evidence="5" type="ORF">B0I35DRAFT_398290</name>
</gene>
<dbReference type="GO" id="GO:0005811">
    <property type="term" value="C:lipid droplet"/>
    <property type="evidence" value="ECO:0007669"/>
    <property type="project" value="InterPro"/>
</dbReference>
<dbReference type="AlphaFoldDB" id="A0A8K0SID8"/>
<dbReference type="OrthoDB" id="21502at2759"/>
<feature type="domain" description="Squalene cyclase C-terminal" evidence="3">
    <location>
        <begin position="398"/>
        <end position="735"/>
    </location>
</feature>
<keyword evidence="6" id="KW-1185">Reference proteome</keyword>
<organism evidence="5 6">
    <name type="scientific">Stachybotrys elegans</name>
    <dbReference type="NCBI Taxonomy" id="80388"/>
    <lineage>
        <taxon>Eukaryota</taxon>
        <taxon>Fungi</taxon>
        <taxon>Dikarya</taxon>
        <taxon>Ascomycota</taxon>
        <taxon>Pezizomycotina</taxon>
        <taxon>Sordariomycetes</taxon>
        <taxon>Hypocreomycetidae</taxon>
        <taxon>Hypocreales</taxon>
        <taxon>Stachybotryaceae</taxon>
        <taxon>Stachybotrys</taxon>
    </lineage>
</organism>
<dbReference type="InterPro" id="IPR008930">
    <property type="entry name" value="Terpenoid_cyclase/PrenylTrfase"/>
</dbReference>
<evidence type="ECO:0000256" key="1">
    <source>
        <dbReference type="ARBA" id="ARBA00022737"/>
    </source>
</evidence>
<evidence type="ECO:0000256" key="2">
    <source>
        <dbReference type="RuleBase" id="RU362003"/>
    </source>
</evidence>
<dbReference type="Pfam" id="PF13249">
    <property type="entry name" value="SQHop_cyclase_N"/>
    <property type="match status" value="1"/>
</dbReference>
<dbReference type="GO" id="GO:0006696">
    <property type="term" value="P:ergosterol biosynthetic process"/>
    <property type="evidence" value="ECO:0007669"/>
    <property type="project" value="TreeGrafter"/>
</dbReference>
<keyword evidence="2" id="KW-0413">Isomerase</keyword>
<dbReference type="SUPFAM" id="SSF48239">
    <property type="entry name" value="Terpenoid cyclases/Protein prenyltransferases"/>
    <property type="match status" value="2"/>
</dbReference>
<dbReference type="InterPro" id="IPR018333">
    <property type="entry name" value="Squalene_cyclase"/>
</dbReference>